<protein>
    <submittedName>
        <fullName evidence="1">Uncharacterized protein</fullName>
    </submittedName>
</protein>
<name>A0ACC2JVB6_9PEZI</name>
<keyword evidence="2" id="KW-1185">Reference proteome</keyword>
<proteinExistence type="predicted"/>
<evidence type="ECO:0000313" key="2">
    <source>
        <dbReference type="Proteomes" id="UP001153332"/>
    </source>
</evidence>
<accession>A0ACC2JVB6</accession>
<evidence type="ECO:0000313" key="1">
    <source>
        <dbReference type="EMBL" id="KAJ8131203.1"/>
    </source>
</evidence>
<dbReference type="Proteomes" id="UP001153332">
    <property type="component" value="Unassembled WGS sequence"/>
</dbReference>
<gene>
    <name evidence="1" type="ORF">O1611_g2418</name>
</gene>
<sequence length="513" mass="55370">MFRNSVWSRDGGDMSLHSFNESEGPSTNPSGENARRVQNLVSKFSVSDDDDDEHLGDYSPYQASSPFSSLVRPAQRTPLEIPSVFTVGQRPHEREVPQIIGNGAQQEKPSRQLQSRAGIRGNTATLEEPKMTLLWEILFVAVICVAHLCVQINSMSEAGIGQTLPITKGVGSRFKVANANNLSVAIAGYAVALGTFILIAGRLGETFGERRIFIVGLLWSAAGSLVVGVSFYSSQLLFIASRAFQGVGAALTLPTGLELLRARRATGVRRAVIFTLYAAMSPVGLIVGALGASGFVALTWWPWVYWAFSITLTVLGIISCFVIPSTHRARGLPSGARAAALELDIPGIITGIASFGLFGFAWCAGSGLAGSIPLDHPDHEYSAWGVVRDARGMLRPETSDSVLGAVVGSILDPRRNRLWLVVFRCLALLWLAVCRASPIHSPLVDCGEFCAHRDFACALLHRHGSYDGWECPDLNDANPADLLAAAVYKCAYYVMGRMHERPHGRIDDFEGGT</sequence>
<organism evidence="1 2">
    <name type="scientific">Lasiodiplodia mahajangana</name>
    <dbReference type="NCBI Taxonomy" id="1108764"/>
    <lineage>
        <taxon>Eukaryota</taxon>
        <taxon>Fungi</taxon>
        <taxon>Dikarya</taxon>
        <taxon>Ascomycota</taxon>
        <taxon>Pezizomycotina</taxon>
        <taxon>Dothideomycetes</taxon>
        <taxon>Dothideomycetes incertae sedis</taxon>
        <taxon>Botryosphaeriales</taxon>
        <taxon>Botryosphaeriaceae</taxon>
        <taxon>Lasiodiplodia</taxon>
    </lineage>
</organism>
<reference evidence="1" key="1">
    <citation type="submission" date="2022-12" db="EMBL/GenBank/DDBJ databases">
        <title>Genome Sequence of Lasiodiplodia mahajangana.</title>
        <authorList>
            <person name="Buettner E."/>
        </authorList>
    </citation>
    <scope>NUCLEOTIDE SEQUENCE</scope>
    <source>
        <strain evidence="1">VT137</strain>
    </source>
</reference>
<comment type="caution">
    <text evidence="1">The sequence shown here is derived from an EMBL/GenBank/DDBJ whole genome shotgun (WGS) entry which is preliminary data.</text>
</comment>
<dbReference type="EMBL" id="JAPUUL010000337">
    <property type="protein sequence ID" value="KAJ8131203.1"/>
    <property type="molecule type" value="Genomic_DNA"/>
</dbReference>